<dbReference type="EMBL" id="CP053708">
    <property type="protein sequence ID" value="QKE88830.1"/>
    <property type="molecule type" value="Genomic_DNA"/>
</dbReference>
<protein>
    <submittedName>
        <fullName evidence="2">Hydantoin racemase</fullName>
    </submittedName>
</protein>
<dbReference type="GO" id="GO:0047661">
    <property type="term" value="F:amino-acid racemase activity"/>
    <property type="evidence" value="ECO:0007669"/>
    <property type="project" value="InterPro"/>
</dbReference>
<name>A0A6M8HEK4_9PROT</name>
<dbReference type="Pfam" id="PF01177">
    <property type="entry name" value="Asp_Glu_race"/>
    <property type="match status" value="1"/>
</dbReference>
<dbReference type="InterPro" id="IPR053714">
    <property type="entry name" value="Iso_Racemase_Enz_sf"/>
</dbReference>
<organism evidence="2 3">
    <name type="scientific">Lichenicola cladoniae</name>
    <dbReference type="NCBI Taxonomy" id="1484109"/>
    <lineage>
        <taxon>Bacteria</taxon>
        <taxon>Pseudomonadati</taxon>
        <taxon>Pseudomonadota</taxon>
        <taxon>Alphaproteobacteria</taxon>
        <taxon>Acetobacterales</taxon>
        <taxon>Acetobacteraceae</taxon>
        <taxon>Lichenicola</taxon>
    </lineage>
</organism>
<accession>A0A6M8HEK4</accession>
<gene>
    <name evidence="2" type="ORF">HN018_01065</name>
</gene>
<dbReference type="InterPro" id="IPR015942">
    <property type="entry name" value="Asp/Glu/hydantoin_racemase"/>
</dbReference>
<dbReference type="Gene3D" id="3.40.50.12500">
    <property type="match status" value="1"/>
</dbReference>
<dbReference type="InterPro" id="IPR052186">
    <property type="entry name" value="Hydantoin_racemase-like"/>
</dbReference>
<dbReference type="PANTHER" id="PTHR28047">
    <property type="entry name" value="PROTEIN DCG1"/>
    <property type="match status" value="1"/>
</dbReference>
<dbReference type="Proteomes" id="UP000500767">
    <property type="component" value="Chromosome"/>
</dbReference>
<evidence type="ECO:0000313" key="3">
    <source>
        <dbReference type="Proteomes" id="UP000500767"/>
    </source>
</evidence>
<sequence length="219" mass="22588">MKRIFVFNPNSSERVTSGFDATLDGLRAGCALQIDCATNQNGPSGIETDAHVAEVVPAVLGAIRAAGADIAVVACFSDPGVRAARAASGHPVIGIAEAAYLTAMGLAGRFGVVSIVDASIRRHAVRLSDLGFISRLAGDRAINVSVDDLQQEGVMERLVAVGMALRDQDLAEAIILGCAGLGTYRAALQAALRIPVIDPVQAAVAQAATFLSLDLVPTR</sequence>
<reference evidence="2 3" key="1">
    <citation type="journal article" date="2014" name="World J. Microbiol. Biotechnol.">
        <title>Biodiversity and physiological characteristics of Antarctic and Arctic lichens-associated bacteria.</title>
        <authorList>
            <person name="Lee Y.M."/>
            <person name="Kim E.H."/>
            <person name="Lee H.K."/>
            <person name="Hong S.G."/>
        </authorList>
    </citation>
    <scope>NUCLEOTIDE SEQUENCE [LARGE SCALE GENOMIC DNA]</scope>
    <source>
        <strain evidence="2 3">PAMC 26569</strain>
    </source>
</reference>
<evidence type="ECO:0000313" key="2">
    <source>
        <dbReference type="EMBL" id="QKE88830.1"/>
    </source>
</evidence>
<comment type="similarity">
    <text evidence="1">Belongs to the HyuE racemase family.</text>
</comment>
<dbReference type="RefSeq" id="WP_171832793.1">
    <property type="nucleotide sequence ID" value="NZ_CP053708.1"/>
</dbReference>
<dbReference type="PANTHER" id="PTHR28047:SF5">
    <property type="entry name" value="PROTEIN DCG1"/>
    <property type="match status" value="1"/>
</dbReference>
<evidence type="ECO:0000256" key="1">
    <source>
        <dbReference type="ARBA" id="ARBA00038414"/>
    </source>
</evidence>
<keyword evidence="3" id="KW-1185">Reference proteome</keyword>
<proteinExistence type="inferred from homology"/>
<dbReference type="AlphaFoldDB" id="A0A6M8HEK4"/>
<dbReference type="KEGG" id="lck:HN018_01065"/>